<dbReference type="EMBL" id="QVFD01000017">
    <property type="protein sequence ID" value="RGC44094.1"/>
    <property type="molecule type" value="Genomic_DNA"/>
</dbReference>
<sequence length="412" mass="45968">MNIFEKRESVVRSYCRKYPVVFKKALNAEMFSEDGERYVDFLAVAGSMNYGHNNPEIKKAILDYLADDNIINALDMYTSAKEEFLTEFERLILNPRKLDYKVMCCGPTGTNAVEAALKLARKNKKRTNVIAFAGAFHGMSLGSLALTTDKTSREGGSVPLNNVTFVPYDGTFDSLAYLRWVLEDDHSGVDKPAAIILETVQAEGGINPASVEWLRGIRQICDENDILMIVDDIQVGNGRAGYFFSFERAGIVPDMVVMSKSISGFGMPMALLLIKPELDIFKPAEHNGTFRGNQLSFIGGTAGIRYFTEHKLDEEVRRKGQIIEQFIQKEILPMDARLVHRGIGMIWGIDFNGIAPEKAIEVIHKAFDNHLILEVAGRHDGVVKIMPPLTIEDDTLMEGLQIVKKSIAEVLN</sequence>
<evidence type="ECO:0000256" key="5">
    <source>
        <dbReference type="ARBA" id="ARBA00013155"/>
    </source>
</evidence>
<dbReference type="Gene3D" id="3.40.640.10">
    <property type="entry name" value="Type I PLP-dependent aspartate aminotransferase-like (Major domain)"/>
    <property type="match status" value="1"/>
</dbReference>
<dbReference type="Proteomes" id="UP000261231">
    <property type="component" value="Unassembled WGS sequence"/>
</dbReference>
<evidence type="ECO:0000256" key="9">
    <source>
        <dbReference type="ARBA" id="ARBA00022898"/>
    </source>
</evidence>
<keyword evidence="9 11" id="KW-0663">Pyridoxal phosphate</keyword>
<proteinExistence type="inferred from homology"/>
<protein>
    <recommendedName>
        <fullName evidence="6 12">Diaminobutyrate--2-oxoglutarate transaminase</fullName>
        <ecNumber evidence="5 12">2.6.1.76</ecNumber>
    </recommendedName>
    <alternativeName>
        <fullName evidence="12">DABA aminotransferase</fullName>
    </alternativeName>
</protein>
<comment type="catalytic activity">
    <reaction evidence="10 12">
        <text>L-2,4-diaminobutanoate + 2-oxoglutarate = L-aspartate 4-semialdehyde + L-glutamate</text>
        <dbReference type="Rhea" id="RHEA:11160"/>
        <dbReference type="ChEBI" id="CHEBI:16810"/>
        <dbReference type="ChEBI" id="CHEBI:29985"/>
        <dbReference type="ChEBI" id="CHEBI:58761"/>
        <dbReference type="ChEBI" id="CHEBI:537519"/>
        <dbReference type="EC" id="2.6.1.76"/>
    </reaction>
</comment>
<comment type="caution">
    <text evidence="13">The sequence shown here is derived from an EMBL/GenBank/DDBJ whole genome shotgun (WGS) entry which is preliminary data.</text>
</comment>
<dbReference type="PIRSF" id="PIRSF000521">
    <property type="entry name" value="Transaminase_4ab_Lys_Orn"/>
    <property type="match status" value="1"/>
</dbReference>
<dbReference type="EC" id="2.6.1.76" evidence="5 12"/>
<dbReference type="InterPro" id="IPR005814">
    <property type="entry name" value="Aminotrans_3"/>
</dbReference>
<reference evidence="13 14" key="1">
    <citation type="submission" date="2018-08" db="EMBL/GenBank/DDBJ databases">
        <title>A genome reference for cultivated species of the human gut microbiota.</title>
        <authorList>
            <person name="Zou Y."/>
            <person name="Xue W."/>
            <person name="Luo G."/>
        </authorList>
    </citation>
    <scope>NUCLEOTIDE SEQUENCE [LARGE SCALE GENOMIC DNA]</scope>
    <source>
        <strain evidence="13 14">AM28-39</strain>
    </source>
</reference>
<dbReference type="InterPro" id="IPR015424">
    <property type="entry name" value="PyrdxlP-dep_Trfase"/>
</dbReference>
<dbReference type="OrthoDB" id="9807885at2"/>
<dbReference type="CDD" id="cd00610">
    <property type="entry name" value="OAT_like"/>
    <property type="match status" value="1"/>
</dbReference>
<evidence type="ECO:0000313" key="14">
    <source>
        <dbReference type="Proteomes" id="UP000261231"/>
    </source>
</evidence>
<keyword evidence="7 12" id="KW-0032">Aminotransferase</keyword>
<keyword evidence="8 12" id="KW-0808">Transferase</keyword>
<dbReference type="RefSeq" id="WP_117541389.1">
    <property type="nucleotide sequence ID" value="NZ_QVFD01000017.1"/>
</dbReference>
<dbReference type="NCBIfam" id="NF006733">
    <property type="entry name" value="PRK09264.1"/>
    <property type="match status" value="1"/>
</dbReference>
<comment type="cofactor">
    <cofactor evidence="1 12">
        <name>pyridoxal 5'-phosphate</name>
        <dbReference type="ChEBI" id="CHEBI:597326"/>
    </cofactor>
</comment>
<dbReference type="InterPro" id="IPR015421">
    <property type="entry name" value="PyrdxlP-dep_Trfase_major"/>
</dbReference>
<organism evidence="13 14">
    <name type="scientific">Coprococcus catus</name>
    <dbReference type="NCBI Taxonomy" id="116085"/>
    <lineage>
        <taxon>Bacteria</taxon>
        <taxon>Bacillati</taxon>
        <taxon>Bacillota</taxon>
        <taxon>Clostridia</taxon>
        <taxon>Lachnospirales</taxon>
        <taxon>Lachnospiraceae</taxon>
        <taxon>Coprococcus</taxon>
    </lineage>
</organism>
<dbReference type="PROSITE" id="PS00600">
    <property type="entry name" value="AA_TRANSFER_CLASS_3"/>
    <property type="match status" value="1"/>
</dbReference>
<dbReference type="AlphaFoldDB" id="A0A3E2XIQ6"/>
<keyword evidence="14" id="KW-1185">Reference proteome</keyword>
<dbReference type="GO" id="GO:0019491">
    <property type="term" value="P:ectoine biosynthetic process"/>
    <property type="evidence" value="ECO:0007669"/>
    <property type="project" value="UniProtKB-UniPathway"/>
</dbReference>
<evidence type="ECO:0000256" key="4">
    <source>
        <dbReference type="ARBA" id="ARBA00008954"/>
    </source>
</evidence>
<dbReference type="SUPFAM" id="SSF53383">
    <property type="entry name" value="PLP-dependent transferases"/>
    <property type="match status" value="1"/>
</dbReference>
<dbReference type="PANTHER" id="PTHR43552:SF2">
    <property type="entry name" value="DIAMINOBUTYRATE--2-OXOGLUTARATE TRANSAMINASE"/>
    <property type="match status" value="1"/>
</dbReference>
<evidence type="ECO:0000256" key="10">
    <source>
        <dbReference type="ARBA" id="ARBA00049111"/>
    </source>
</evidence>
<dbReference type="InterPro" id="IPR049704">
    <property type="entry name" value="Aminotrans_3_PPA_site"/>
</dbReference>
<evidence type="ECO:0000256" key="11">
    <source>
        <dbReference type="RuleBase" id="RU003560"/>
    </source>
</evidence>
<dbReference type="GO" id="GO:0047307">
    <property type="term" value="F:diaminobutyrate-pyruvate transaminase activity"/>
    <property type="evidence" value="ECO:0007669"/>
    <property type="project" value="InterPro"/>
</dbReference>
<evidence type="ECO:0000256" key="1">
    <source>
        <dbReference type="ARBA" id="ARBA00001933"/>
    </source>
</evidence>
<evidence type="ECO:0000256" key="12">
    <source>
        <dbReference type="RuleBase" id="RU365034"/>
    </source>
</evidence>
<evidence type="ECO:0000256" key="8">
    <source>
        <dbReference type="ARBA" id="ARBA00022679"/>
    </source>
</evidence>
<dbReference type="GO" id="GO:0045303">
    <property type="term" value="F:diaminobutyrate-2-oxoglutarate transaminase activity"/>
    <property type="evidence" value="ECO:0007669"/>
    <property type="project" value="UniProtKB-EC"/>
</dbReference>
<dbReference type="PANTHER" id="PTHR43552">
    <property type="entry name" value="DIAMINOBUTYRATE--2-OXOGLUTARATE AMINOTRANSFERASE"/>
    <property type="match status" value="1"/>
</dbReference>
<comment type="similarity">
    <text evidence="4 11">Belongs to the class-III pyridoxal-phosphate-dependent aminotransferase family.</text>
</comment>
<evidence type="ECO:0000256" key="6">
    <source>
        <dbReference type="ARBA" id="ARBA00014798"/>
    </source>
</evidence>
<comment type="pathway">
    <text evidence="3 12">Amine and polyamine biosynthesis; ectoine biosynthesis; L-ectoine from L-aspartate 4-semialdehyde: step 1/3.</text>
</comment>
<dbReference type="InterPro" id="IPR012773">
    <property type="entry name" value="Ectoine_EctB"/>
</dbReference>
<dbReference type="NCBIfam" id="TIGR02407">
    <property type="entry name" value="ectoine_ectB"/>
    <property type="match status" value="1"/>
</dbReference>
<dbReference type="InterPro" id="IPR004637">
    <property type="entry name" value="Dat"/>
</dbReference>
<evidence type="ECO:0000313" key="13">
    <source>
        <dbReference type="EMBL" id="RGC44094.1"/>
    </source>
</evidence>
<accession>A0A3E2XIQ6</accession>
<comment type="function">
    <text evidence="2 12">Catalyzes reversively the conversion of L-aspartate beta-semialdehyde (ASA) to L-2,4-diaminobutyrate (DABA) by transamination with L-glutamate.</text>
</comment>
<evidence type="ECO:0000256" key="2">
    <source>
        <dbReference type="ARBA" id="ARBA00002189"/>
    </source>
</evidence>
<dbReference type="InterPro" id="IPR015422">
    <property type="entry name" value="PyrdxlP-dep_Trfase_small"/>
</dbReference>
<dbReference type="GO" id="GO:0030170">
    <property type="term" value="F:pyridoxal phosphate binding"/>
    <property type="evidence" value="ECO:0007669"/>
    <property type="project" value="InterPro"/>
</dbReference>
<dbReference type="NCBIfam" id="TIGR00709">
    <property type="entry name" value="dat"/>
    <property type="match status" value="1"/>
</dbReference>
<dbReference type="UniPathway" id="UPA00067">
    <property type="reaction ID" value="UER00121"/>
</dbReference>
<gene>
    <name evidence="13" type="primary">ectB</name>
    <name evidence="13" type="ORF">DW747_14065</name>
</gene>
<dbReference type="Pfam" id="PF00202">
    <property type="entry name" value="Aminotran_3"/>
    <property type="match status" value="1"/>
</dbReference>
<evidence type="ECO:0000256" key="3">
    <source>
        <dbReference type="ARBA" id="ARBA00004946"/>
    </source>
</evidence>
<evidence type="ECO:0000256" key="7">
    <source>
        <dbReference type="ARBA" id="ARBA00022576"/>
    </source>
</evidence>
<name>A0A3E2XIQ6_9FIRM</name>
<dbReference type="Gene3D" id="3.90.1150.10">
    <property type="entry name" value="Aspartate Aminotransferase, domain 1"/>
    <property type="match status" value="1"/>
</dbReference>